<dbReference type="InterPro" id="IPR050231">
    <property type="entry name" value="Iron_ascorbate_oxido_reductase"/>
</dbReference>
<evidence type="ECO:0000256" key="1">
    <source>
        <dbReference type="ARBA" id="ARBA00022723"/>
    </source>
</evidence>
<protein>
    <recommendedName>
        <fullName evidence="4">Fe2OG dioxygenase domain-containing protein</fullName>
    </recommendedName>
</protein>
<dbReference type="InterPro" id="IPR027443">
    <property type="entry name" value="IPNS-like_sf"/>
</dbReference>
<dbReference type="PANTHER" id="PTHR47990">
    <property type="entry name" value="2-OXOGLUTARATE (2OG) AND FE(II)-DEPENDENT OXYGENASE SUPERFAMILY PROTEIN-RELATED"/>
    <property type="match status" value="1"/>
</dbReference>
<evidence type="ECO:0000313" key="5">
    <source>
        <dbReference type="EMBL" id="KAK3027300.1"/>
    </source>
</evidence>
<sequence>MKMACEVPVIDMQDFPSQSEKLVGACEDWGCFRLINHTIPATLMSEMKSVVRSLLDLPLEIKQRNRDAIAGSGYVAPSAINPLYEALGLYDVGSVEAVHAFCTQLDASPLQRSKSENDRHTAEARNELVNFRLIFSVEELFSCSIFSFANNLKASNGETIVRYSQAVHELALDICGNLAASMGLKSDLFDEWPCQLRINKYNFTPEMVGSPGVQIHTDGGFLTILQEDENVGGLEVMDKKSSEFIPINPLPGTLLVNLGDIATAWSNGRFYSLQHRVQCKEAKIRVSIALFVLGPKEAAVEAPAELVDSEHPRLYVPITFEDYRKLRLSTGLRAGEALALLHATNS</sequence>
<keyword evidence="6" id="KW-1185">Reference proteome</keyword>
<dbReference type="InterPro" id="IPR005123">
    <property type="entry name" value="Oxoglu/Fe-dep_dioxygenase_dom"/>
</dbReference>
<dbReference type="AlphaFoldDB" id="A0AA89B4E0"/>
<dbReference type="Pfam" id="PF03171">
    <property type="entry name" value="2OG-FeII_Oxy"/>
    <property type="match status" value="1"/>
</dbReference>
<keyword evidence="2 3" id="KW-0408">Iron</keyword>
<keyword evidence="3" id="KW-0560">Oxidoreductase</keyword>
<keyword evidence="1 3" id="KW-0479">Metal-binding</keyword>
<reference evidence="5" key="1">
    <citation type="submission" date="2022-12" db="EMBL/GenBank/DDBJ databases">
        <title>Draft genome assemblies for two species of Escallonia (Escalloniales).</title>
        <authorList>
            <person name="Chanderbali A."/>
            <person name="Dervinis C."/>
            <person name="Anghel I."/>
            <person name="Soltis D."/>
            <person name="Soltis P."/>
            <person name="Zapata F."/>
        </authorList>
    </citation>
    <scope>NUCLEOTIDE SEQUENCE</scope>
    <source>
        <strain evidence="5">UCBG64.0493</strain>
        <tissue evidence="5">Leaf</tissue>
    </source>
</reference>
<gene>
    <name evidence="5" type="ORF">RJ639_041121</name>
</gene>
<dbReference type="Pfam" id="PF14226">
    <property type="entry name" value="DIOX_N"/>
    <property type="match status" value="1"/>
</dbReference>
<dbReference type="InterPro" id="IPR044861">
    <property type="entry name" value="IPNS-like_FE2OG_OXY"/>
</dbReference>
<accession>A0AA89B4E0</accession>
<evidence type="ECO:0000256" key="3">
    <source>
        <dbReference type="RuleBase" id="RU003682"/>
    </source>
</evidence>
<dbReference type="SUPFAM" id="SSF51197">
    <property type="entry name" value="Clavaminate synthase-like"/>
    <property type="match status" value="1"/>
</dbReference>
<dbReference type="GO" id="GO:0016705">
    <property type="term" value="F:oxidoreductase activity, acting on paired donors, with incorporation or reduction of molecular oxygen"/>
    <property type="evidence" value="ECO:0007669"/>
    <property type="project" value="UniProtKB-ARBA"/>
</dbReference>
<evidence type="ECO:0000313" key="6">
    <source>
        <dbReference type="Proteomes" id="UP001188597"/>
    </source>
</evidence>
<evidence type="ECO:0000259" key="4">
    <source>
        <dbReference type="PROSITE" id="PS51471"/>
    </source>
</evidence>
<dbReference type="EMBL" id="JAVXUP010000467">
    <property type="protein sequence ID" value="KAK3027300.1"/>
    <property type="molecule type" value="Genomic_DNA"/>
</dbReference>
<dbReference type="Proteomes" id="UP001188597">
    <property type="component" value="Unassembled WGS sequence"/>
</dbReference>
<comment type="caution">
    <text evidence="5">The sequence shown here is derived from an EMBL/GenBank/DDBJ whole genome shotgun (WGS) entry which is preliminary data.</text>
</comment>
<evidence type="ECO:0000256" key="2">
    <source>
        <dbReference type="ARBA" id="ARBA00023004"/>
    </source>
</evidence>
<dbReference type="Gene3D" id="2.60.120.330">
    <property type="entry name" value="B-lactam Antibiotic, Isopenicillin N Synthase, Chain"/>
    <property type="match status" value="1"/>
</dbReference>
<organism evidence="5 6">
    <name type="scientific">Escallonia herrerae</name>
    <dbReference type="NCBI Taxonomy" id="1293975"/>
    <lineage>
        <taxon>Eukaryota</taxon>
        <taxon>Viridiplantae</taxon>
        <taxon>Streptophyta</taxon>
        <taxon>Embryophyta</taxon>
        <taxon>Tracheophyta</taxon>
        <taxon>Spermatophyta</taxon>
        <taxon>Magnoliopsida</taxon>
        <taxon>eudicotyledons</taxon>
        <taxon>Gunneridae</taxon>
        <taxon>Pentapetalae</taxon>
        <taxon>asterids</taxon>
        <taxon>campanulids</taxon>
        <taxon>Escalloniales</taxon>
        <taxon>Escalloniaceae</taxon>
        <taxon>Escallonia</taxon>
    </lineage>
</organism>
<dbReference type="PROSITE" id="PS51471">
    <property type="entry name" value="FE2OG_OXY"/>
    <property type="match status" value="1"/>
</dbReference>
<comment type="similarity">
    <text evidence="3">Belongs to the iron/ascorbate-dependent oxidoreductase family.</text>
</comment>
<proteinExistence type="inferred from homology"/>
<dbReference type="InterPro" id="IPR026992">
    <property type="entry name" value="DIOX_N"/>
</dbReference>
<name>A0AA89B4E0_9ASTE</name>
<dbReference type="GO" id="GO:0046872">
    <property type="term" value="F:metal ion binding"/>
    <property type="evidence" value="ECO:0007669"/>
    <property type="project" value="UniProtKB-KW"/>
</dbReference>
<feature type="domain" description="Fe2OG dioxygenase" evidence="4">
    <location>
        <begin position="192"/>
        <end position="294"/>
    </location>
</feature>